<dbReference type="Gramene" id="KCW52370">
    <property type="protein sequence ID" value="KCW52370"/>
    <property type="gene ID" value="EUGRSUZ_J01776"/>
</dbReference>
<dbReference type="EMBL" id="KK198762">
    <property type="protein sequence ID" value="KCW52370.1"/>
    <property type="molecule type" value="Genomic_DNA"/>
</dbReference>
<dbReference type="InParanoid" id="A0A059AG62"/>
<dbReference type="AlphaFoldDB" id="A0A059AG62"/>
<organism evidence="1">
    <name type="scientific">Eucalyptus grandis</name>
    <name type="common">Flooded gum</name>
    <dbReference type="NCBI Taxonomy" id="71139"/>
    <lineage>
        <taxon>Eukaryota</taxon>
        <taxon>Viridiplantae</taxon>
        <taxon>Streptophyta</taxon>
        <taxon>Embryophyta</taxon>
        <taxon>Tracheophyta</taxon>
        <taxon>Spermatophyta</taxon>
        <taxon>Magnoliopsida</taxon>
        <taxon>eudicotyledons</taxon>
        <taxon>Gunneridae</taxon>
        <taxon>Pentapetalae</taxon>
        <taxon>rosids</taxon>
        <taxon>malvids</taxon>
        <taxon>Myrtales</taxon>
        <taxon>Myrtaceae</taxon>
        <taxon>Myrtoideae</taxon>
        <taxon>Eucalypteae</taxon>
        <taxon>Eucalyptus</taxon>
    </lineage>
</organism>
<name>A0A059AG62_EUCGR</name>
<sequence>MEDLQAKAYFDAAAENVKRLAQDFVTEMDHDHDSVMCLSEFLSFTKIKGDGRISNPYLFKELNASGTGKLSFDEAITFFYIAMSARPLCDGCGCLALGMFFTV</sequence>
<evidence type="ECO:0008006" key="2">
    <source>
        <dbReference type="Google" id="ProtNLM"/>
    </source>
</evidence>
<reference evidence="1" key="1">
    <citation type="submission" date="2013-07" db="EMBL/GenBank/DDBJ databases">
        <title>The genome of Eucalyptus grandis.</title>
        <authorList>
            <person name="Schmutz J."/>
            <person name="Hayes R."/>
            <person name="Myburg A."/>
            <person name="Tuskan G."/>
            <person name="Grattapaglia D."/>
            <person name="Rokhsar D.S."/>
        </authorList>
    </citation>
    <scope>NUCLEOTIDE SEQUENCE</scope>
    <source>
        <tissue evidence="1">Leaf extractions</tissue>
    </source>
</reference>
<dbReference type="InterPro" id="IPR011992">
    <property type="entry name" value="EF-hand-dom_pair"/>
</dbReference>
<gene>
    <name evidence="1" type="ORF">EUGRSUZ_J01776</name>
</gene>
<evidence type="ECO:0000313" key="1">
    <source>
        <dbReference type="EMBL" id="KCW52370.1"/>
    </source>
</evidence>
<dbReference type="SUPFAM" id="SSF47473">
    <property type="entry name" value="EF-hand"/>
    <property type="match status" value="1"/>
</dbReference>
<dbReference type="Gene3D" id="1.10.238.10">
    <property type="entry name" value="EF-hand"/>
    <property type="match status" value="1"/>
</dbReference>
<accession>A0A059AG62</accession>
<proteinExistence type="predicted"/>
<protein>
    <recommendedName>
        <fullName evidence="2">EF-hand domain-containing protein</fullName>
    </recommendedName>
</protein>